<evidence type="ECO:0000256" key="2">
    <source>
        <dbReference type="ARBA" id="ARBA00015075"/>
    </source>
</evidence>
<dbReference type="InterPro" id="IPR011067">
    <property type="entry name" value="Plasmid_toxin/cell-grow_inhib"/>
</dbReference>
<dbReference type="SUPFAM" id="SSF50118">
    <property type="entry name" value="Cell growth inhibitor/plasmid maintenance toxic component"/>
    <property type="match status" value="1"/>
</dbReference>
<evidence type="ECO:0000256" key="4">
    <source>
        <dbReference type="ARBA" id="ARBA00023015"/>
    </source>
</evidence>
<keyword evidence="5" id="KW-0804">Transcription</keyword>
<keyword evidence="3" id="KW-0678">Repressor</keyword>
<protein>
    <recommendedName>
        <fullName evidence="2">Toxin CcdB</fullName>
    </recommendedName>
    <alternativeName>
        <fullName evidence="7">Cytotoxic protein CcdB</fullName>
    </alternativeName>
    <alternativeName>
        <fullName evidence="6">Protein LetD</fullName>
    </alternativeName>
</protein>
<proteinExistence type="inferred from homology"/>
<dbReference type="RefSeq" id="WP_168450239.1">
    <property type="nucleotide sequence ID" value="NZ_JAAWWK010000003.1"/>
</dbReference>
<dbReference type="Proteomes" id="UP000765845">
    <property type="component" value="Unassembled WGS sequence"/>
</dbReference>
<organism evidence="8 9">
    <name type="scientific">Spongiibacter thalassae</name>
    <dbReference type="NCBI Taxonomy" id="2721624"/>
    <lineage>
        <taxon>Bacteria</taxon>
        <taxon>Pseudomonadati</taxon>
        <taxon>Pseudomonadota</taxon>
        <taxon>Gammaproteobacteria</taxon>
        <taxon>Cellvibrionales</taxon>
        <taxon>Spongiibacteraceae</taxon>
        <taxon>Spongiibacter</taxon>
    </lineage>
</organism>
<accession>A0ABX1GGR9</accession>
<sequence length="104" mass="11693">MKQFDLYENPDSDSRSTYPFFVDVQTDLLDDLNSRVVIPISPVQDAKTFPKNLCPIVEIGNEKYALLTHQITTVSASFLTRKEGSLLLNRTDIISALDFLLTGI</sequence>
<dbReference type="EMBL" id="JAAWWK010000003">
    <property type="protein sequence ID" value="NKI17692.1"/>
    <property type="molecule type" value="Genomic_DNA"/>
</dbReference>
<evidence type="ECO:0000256" key="7">
    <source>
        <dbReference type="ARBA" id="ARBA00033135"/>
    </source>
</evidence>
<name>A0ABX1GGR9_9GAMM</name>
<dbReference type="InterPro" id="IPR002712">
    <property type="entry name" value="CcdB"/>
</dbReference>
<dbReference type="Pfam" id="PF01845">
    <property type="entry name" value="CcdB"/>
    <property type="match status" value="1"/>
</dbReference>
<evidence type="ECO:0000256" key="1">
    <source>
        <dbReference type="ARBA" id="ARBA00005230"/>
    </source>
</evidence>
<keyword evidence="4" id="KW-0805">Transcription regulation</keyword>
<comment type="caution">
    <text evidence="8">The sequence shown here is derived from an EMBL/GenBank/DDBJ whole genome shotgun (WGS) entry which is preliminary data.</text>
</comment>
<evidence type="ECO:0000256" key="6">
    <source>
        <dbReference type="ARBA" id="ARBA00029628"/>
    </source>
</evidence>
<gene>
    <name evidence="8" type="ORF">HCU74_09690</name>
</gene>
<dbReference type="Gene3D" id="2.30.30.110">
    <property type="match status" value="1"/>
</dbReference>
<evidence type="ECO:0000313" key="9">
    <source>
        <dbReference type="Proteomes" id="UP000765845"/>
    </source>
</evidence>
<reference evidence="8 9" key="1">
    <citation type="submission" date="2020-04" db="EMBL/GenBank/DDBJ databases">
        <authorList>
            <person name="Yoon J."/>
        </authorList>
    </citation>
    <scope>NUCLEOTIDE SEQUENCE [LARGE SCALE GENOMIC DNA]</scope>
    <source>
        <strain evidence="8 9">KMU-166</strain>
    </source>
</reference>
<evidence type="ECO:0000313" key="8">
    <source>
        <dbReference type="EMBL" id="NKI17692.1"/>
    </source>
</evidence>
<evidence type="ECO:0000256" key="5">
    <source>
        <dbReference type="ARBA" id="ARBA00023163"/>
    </source>
</evidence>
<comment type="similarity">
    <text evidence="1">Belongs to the CcdB toxin family.</text>
</comment>
<keyword evidence="9" id="KW-1185">Reference proteome</keyword>
<evidence type="ECO:0000256" key="3">
    <source>
        <dbReference type="ARBA" id="ARBA00022491"/>
    </source>
</evidence>